<sequence length="389" mass="43671">MQGSSQSKKAAPEYKTADFWVNVPVFSNIQMKRYFDTEDNMHYAVLRKENTGRKCVKDSIIRVGAFCFAEISLKMKQLISEIESTHWRKEIASLKDNPYAAEEDILSEHFWDPSFTYACQSGGIKFRPIRRNGLLLIKISSVRESYEGCARFHSSESTMNSLVLVSFSTTIGQLGYFFNPHYMECMWVKEITELADGGGEERFGMNVVNARERATRSGKRRRPVSTRSPTTPRRKRSPPPPDRELSIATNSPPAPPKSPPATQSPFLSYNHPVANFRIHETSVPSSTHSVGLAENKAQQVEIVQGDLNVAVMDYCDTNEGGEGGNSGNGNQWTIDKIGIQKGVEPLATTLVKMTFLCVPRPITPSQIEMHWQMCTPGIYSDSWSIFKLP</sequence>
<organism evidence="2 3">
    <name type="scientific">Folsomia candida</name>
    <name type="common">Springtail</name>
    <dbReference type="NCBI Taxonomy" id="158441"/>
    <lineage>
        <taxon>Eukaryota</taxon>
        <taxon>Metazoa</taxon>
        <taxon>Ecdysozoa</taxon>
        <taxon>Arthropoda</taxon>
        <taxon>Hexapoda</taxon>
        <taxon>Collembola</taxon>
        <taxon>Entomobryomorpha</taxon>
        <taxon>Isotomoidea</taxon>
        <taxon>Isotomidae</taxon>
        <taxon>Proisotominae</taxon>
        <taxon>Folsomia</taxon>
    </lineage>
</organism>
<name>A0A226E7S2_FOLCA</name>
<accession>A0A226E7S2</accession>
<comment type="caution">
    <text evidence="2">The sequence shown here is derived from an EMBL/GenBank/DDBJ whole genome shotgun (WGS) entry which is preliminary data.</text>
</comment>
<feature type="region of interest" description="Disordered" evidence="1">
    <location>
        <begin position="206"/>
        <end position="268"/>
    </location>
</feature>
<gene>
    <name evidence="2" type="ORF">Fcan01_11371</name>
</gene>
<keyword evidence="3" id="KW-1185">Reference proteome</keyword>
<evidence type="ECO:0000313" key="3">
    <source>
        <dbReference type="Proteomes" id="UP000198287"/>
    </source>
</evidence>
<dbReference type="EMBL" id="LNIX01000005">
    <property type="protein sequence ID" value="OXA53499.1"/>
    <property type="molecule type" value="Genomic_DNA"/>
</dbReference>
<reference evidence="2 3" key="1">
    <citation type="submission" date="2015-12" db="EMBL/GenBank/DDBJ databases">
        <title>The genome of Folsomia candida.</title>
        <authorList>
            <person name="Faddeeva A."/>
            <person name="Derks M.F."/>
            <person name="Anvar Y."/>
            <person name="Smit S."/>
            <person name="Van Straalen N."/>
            <person name="Roelofs D."/>
        </authorList>
    </citation>
    <scope>NUCLEOTIDE SEQUENCE [LARGE SCALE GENOMIC DNA]</scope>
    <source>
        <strain evidence="2 3">VU population</strain>
        <tissue evidence="2">Whole body</tissue>
    </source>
</reference>
<protein>
    <submittedName>
        <fullName evidence="2">Uncharacterized protein</fullName>
    </submittedName>
</protein>
<dbReference type="Proteomes" id="UP000198287">
    <property type="component" value="Unassembled WGS sequence"/>
</dbReference>
<dbReference type="AlphaFoldDB" id="A0A226E7S2"/>
<proteinExistence type="predicted"/>
<evidence type="ECO:0000256" key="1">
    <source>
        <dbReference type="SAM" id="MobiDB-lite"/>
    </source>
</evidence>
<dbReference type="OrthoDB" id="661148at2759"/>
<evidence type="ECO:0000313" key="2">
    <source>
        <dbReference type="EMBL" id="OXA53499.1"/>
    </source>
</evidence>